<dbReference type="AlphaFoldDB" id="X1LXT6"/>
<evidence type="ECO:0000313" key="1">
    <source>
        <dbReference type="EMBL" id="GAH98938.1"/>
    </source>
</evidence>
<dbReference type="PANTHER" id="PTHR42720:SF1">
    <property type="entry name" value="GLYCEROL 3-PHOSPHATE OXIDASE"/>
    <property type="match status" value="1"/>
</dbReference>
<dbReference type="SUPFAM" id="SSF51905">
    <property type="entry name" value="FAD/NAD(P)-binding domain"/>
    <property type="match status" value="1"/>
</dbReference>
<name>X1LXT6_9ZZZZ</name>
<dbReference type="EMBL" id="BARU01048756">
    <property type="protein sequence ID" value="GAH98938.1"/>
    <property type="molecule type" value="Genomic_DNA"/>
</dbReference>
<dbReference type="InterPro" id="IPR036188">
    <property type="entry name" value="FAD/NAD-bd_sf"/>
</dbReference>
<feature type="non-terminal residue" evidence="1">
    <location>
        <position position="1"/>
    </location>
</feature>
<dbReference type="InterPro" id="IPR052745">
    <property type="entry name" value="G3P_Oxidase/Oxidoreductase"/>
</dbReference>
<sequence length="65" mass="7446">YQTCEELEVPYKMCGTYVVALTDEDIKTLEKLMENGRKKGVPGLEIISGEEMRHREPYINPDVKG</sequence>
<proteinExistence type="predicted"/>
<dbReference type="PANTHER" id="PTHR42720">
    <property type="entry name" value="GLYCEROL-3-PHOSPHATE DEHYDROGENASE"/>
    <property type="match status" value="1"/>
</dbReference>
<gene>
    <name evidence="1" type="ORF">S03H2_72262</name>
</gene>
<organism evidence="1">
    <name type="scientific">marine sediment metagenome</name>
    <dbReference type="NCBI Taxonomy" id="412755"/>
    <lineage>
        <taxon>unclassified sequences</taxon>
        <taxon>metagenomes</taxon>
        <taxon>ecological metagenomes</taxon>
    </lineage>
</organism>
<dbReference type="Gene3D" id="3.30.9.10">
    <property type="entry name" value="D-Amino Acid Oxidase, subunit A, domain 2"/>
    <property type="match status" value="1"/>
</dbReference>
<accession>X1LXT6</accession>
<reference evidence="1" key="1">
    <citation type="journal article" date="2014" name="Front. Microbiol.">
        <title>High frequency of phylogenetically diverse reductive dehalogenase-homologous genes in deep subseafloor sedimentary metagenomes.</title>
        <authorList>
            <person name="Kawai M."/>
            <person name="Futagami T."/>
            <person name="Toyoda A."/>
            <person name="Takaki Y."/>
            <person name="Nishi S."/>
            <person name="Hori S."/>
            <person name="Arai W."/>
            <person name="Tsubouchi T."/>
            <person name="Morono Y."/>
            <person name="Uchiyama I."/>
            <person name="Ito T."/>
            <person name="Fujiyama A."/>
            <person name="Inagaki F."/>
            <person name="Takami H."/>
        </authorList>
    </citation>
    <scope>NUCLEOTIDE SEQUENCE</scope>
    <source>
        <strain evidence="1">Expedition CK06-06</strain>
    </source>
</reference>
<protein>
    <submittedName>
        <fullName evidence="1">Uncharacterized protein</fullName>
    </submittedName>
</protein>
<comment type="caution">
    <text evidence="1">The sequence shown here is derived from an EMBL/GenBank/DDBJ whole genome shotgun (WGS) entry which is preliminary data.</text>
</comment>
<feature type="non-terminal residue" evidence="1">
    <location>
        <position position="65"/>
    </location>
</feature>
<dbReference type="Gene3D" id="3.50.50.60">
    <property type="entry name" value="FAD/NAD(P)-binding domain"/>
    <property type="match status" value="1"/>
</dbReference>